<reference evidence="4 5" key="1">
    <citation type="submission" date="2016-02" db="EMBL/GenBank/DDBJ databases">
        <title>Genome sequence of Tissierella creatinophila DSM 6911.</title>
        <authorList>
            <person name="Poehlein A."/>
            <person name="Daniel R."/>
        </authorList>
    </citation>
    <scope>NUCLEOTIDE SEQUENCE [LARGE SCALE GENOMIC DNA]</scope>
    <source>
        <strain evidence="4 5">DSM 6911</strain>
    </source>
</reference>
<evidence type="ECO:0000313" key="5">
    <source>
        <dbReference type="Proteomes" id="UP000186112"/>
    </source>
</evidence>
<protein>
    <recommendedName>
        <fullName evidence="6">Division initiation protein</fullName>
    </recommendedName>
</protein>
<evidence type="ECO:0000256" key="2">
    <source>
        <dbReference type="PROSITE-ProRule" id="PRU00182"/>
    </source>
</evidence>
<proteinExistence type="inferred from homology"/>
<dbReference type="GO" id="GO:0003723">
    <property type="term" value="F:RNA binding"/>
    <property type="evidence" value="ECO:0007669"/>
    <property type="project" value="UniProtKB-KW"/>
</dbReference>
<keyword evidence="3" id="KW-0175">Coiled coil</keyword>
<dbReference type="AlphaFoldDB" id="A0A1U7M9C6"/>
<dbReference type="PROSITE" id="PS50889">
    <property type="entry name" value="S4"/>
    <property type="match status" value="1"/>
</dbReference>
<evidence type="ECO:0000256" key="1">
    <source>
        <dbReference type="ARBA" id="ARBA00009108"/>
    </source>
</evidence>
<evidence type="ECO:0000256" key="3">
    <source>
        <dbReference type="SAM" id="Coils"/>
    </source>
</evidence>
<accession>A0A1U7M9C6</accession>
<dbReference type="Pfam" id="PF05949">
    <property type="entry name" value="DUF881"/>
    <property type="match status" value="1"/>
</dbReference>
<gene>
    <name evidence="4" type="ORF">TICRE_00130</name>
</gene>
<name>A0A1U7M9C6_TISCR</name>
<feature type="coiled-coil region" evidence="3">
    <location>
        <begin position="42"/>
        <end position="76"/>
    </location>
</feature>
<dbReference type="Gene3D" id="3.30.70.1880">
    <property type="entry name" value="Protein of unknown function DUF881"/>
    <property type="match status" value="1"/>
</dbReference>
<dbReference type="EMBL" id="LTDM01000001">
    <property type="protein sequence ID" value="OLS03886.1"/>
    <property type="molecule type" value="Genomic_DNA"/>
</dbReference>
<comment type="caution">
    <text evidence="4">The sequence shown here is derived from an EMBL/GenBank/DDBJ whole genome shotgun (WGS) entry which is preliminary data.</text>
</comment>
<dbReference type="PANTHER" id="PTHR37313:SF2">
    <property type="entry name" value="UPF0749 PROTEIN YLXX"/>
    <property type="match status" value="1"/>
</dbReference>
<dbReference type="PANTHER" id="PTHR37313">
    <property type="entry name" value="UPF0749 PROTEIN RV1825"/>
    <property type="match status" value="1"/>
</dbReference>
<dbReference type="Proteomes" id="UP000186112">
    <property type="component" value="Unassembled WGS sequence"/>
</dbReference>
<organism evidence="4 5">
    <name type="scientific">Tissierella creatinophila DSM 6911</name>
    <dbReference type="NCBI Taxonomy" id="1123403"/>
    <lineage>
        <taxon>Bacteria</taxon>
        <taxon>Bacillati</taxon>
        <taxon>Bacillota</taxon>
        <taxon>Tissierellia</taxon>
        <taxon>Tissierellales</taxon>
        <taxon>Tissierellaceae</taxon>
        <taxon>Tissierella</taxon>
    </lineage>
</organism>
<sequence>MKKKSEIASLILVSVILGLILSIQFKTVNKSVGEGVLPTQRAQELAADLKKVKQERDAQINRITELESEIEKYEKNEIDKNSYAESLYKDTMKYRMLAGYVDLEGPGIILEINDPPSDLEFSNGYGVVDQLDLILQIVSILNAADAEAISINDQRYTSFTEIVRAGDHIEINGVSTSSPLVIKAIGNPNTLESALAIKRGIVWQLKSYNYMTLLTQDKEITIPKYRKVKEFKYSEPSEENS</sequence>
<keyword evidence="5" id="KW-1185">Reference proteome</keyword>
<dbReference type="OrthoDB" id="9776196at2"/>
<keyword evidence="2" id="KW-0694">RNA-binding</keyword>
<evidence type="ECO:0008006" key="6">
    <source>
        <dbReference type="Google" id="ProtNLM"/>
    </source>
</evidence>
<dbReference type="RefSeq" id="WP_084191656.1">
    <property type="nucleotide sequence ID" value="NZ_LTDM01000001.1"/>
</dbReference>
<evidence type="ECO:0000313" key="4">
    <source>
        <dbReference type="EMBL" id="OLS03886.1"/>
    </source>
</evidence>
<dbReference type="InterPro" id="IPR010273">
    <property type="entry name" value="DUF881"/>
</dbReference>
<comment type="similarity">
    <text evidence="1">Belongs to the UPF0749 family.</text>
</comment>